<protein>
    <recommendedName>
        <fullName evidence="3">RecA/RadA recombinase</fullName>
    </recommendedName>
</protein>
<dbReference type="Proteomes" id="UP000051587">
    <property type="component" value="Unassembled WGS sequence"/>
</dbReference>
<dbReference type="AlphaFoldDB" id="A0A0P1F5L3"/>
<dbReference type="PIRSF" id="PIRSF030771">
    <property type="entry name" value="UCP030771"/>
    <property type="match status" value="1"/>
</dbReference>
<keyword evidence="2" id="KW-1185">Reference proteome</keyword>
<dbReference type="Pfam" id="PF09956">
    <property type="entry name" value="Phage_cement_2"/>
    <property type="match status" value="1"/>
</dbReference>
<name>A0A0P1F5L3_THAGE</name>
<accession>A0A0P1F5L3</accession>
<organism evidence="1 2">
    <name type="scientific">Thalassovita gelatinovora</name>
    <name type="common">Thalassobius gelatinovorus</name>
    <dbReference type="NCBI Taxonomy" id="53501"/>
    <lineage>
        <taxon>Bacteria</taxon>
        <taxon>Pseudomonadati</taxon>
        <taxon>Pseudomonadota</taxon>
        <taxon>Alphaproteobacteria</taxon>
        <taxon>Rhodobacterales</taxon>
        <taxon>Roseobacteraceae</taxon>
        <taxon>Thalassovita</taxon>
    </lineage>
</organism>
<dbReference type="RefSeq" id="WP_058261302.1">
    <property type="nucleotide sequence ID" value="NZ_CP051181.1"/>
</dbReference>
<gene>
    <name evidence="1" type="ORF">TG4357_00495</name>
</gene>
<sequence>MQNYIQNGHIVRVTTPAGGIASGDPLIVGSIFGVAAYSSTEGDPVELSTTGVFHLPKASAAVLAVGTRVAWDNTAKEVTTPAAGRFPIGVAVEAAGNSVTSVAVRLDGIATAAA</sequence>
<dbReference type="EMBL" id="CYSA01000006">
    <property type="protein sequence ID" value="CUH63132.1"/>
    <property type="molecule type" value="Genomic_DNA"/>
</dbReference>
<evidence type="ECO:0000313" key="1">
    <source>
        <dbReference type="EMBL" id="CUH63132.1"/>
    </source>
</evidence>
<proteinExistence type="predicted"/>
<evidence type="ECO:0008006" key="3">
    <source>
        <dbReference type="Google" id="ProtNLM"/>
    </source>
</evidence>
<reference evidence="1 2" key="1">
    <citation type="submission" date="2015-09" db="EMBL/GenBank/DDBJ databases">
        <authorList>
            <consortium name="Swine Surveillance"/>
        </authorList>
    </citation>
    <scope>NUCLEOTIDE SEQUENCE [LARGE SCALE GENOMIC DNA]</scope>
    <source>
        <strain evidence="1 2">CECT 4357</strain>
    </source>
</reference>
<dbReference type="OrthoDB" id="5365964at2"/>
<evidence type="ECO:0000313" key="2">
    <source>
        <dbReference type="Proteomes" id="UP000051587"/>
    </source>
</evidence>
<dbReference type="InterPro" id="IPR011231">
    <property type="entry name" value="Phage_VT1-Sakai_H0018"/>
</dbReference>
<dbReference type="STRING" id="53501.SAMN04488043_1233"/>